<name>A0AAV5AUT0_9AGAM</name>
<evidence type="ECO:0000256" key="2">
    <source>
        <dbReference type="SAM" id="SignalP"/>
    </source>
</evidence>
<feature type="region of interest" description="Disordered" evidence="1">
    <location>
        <begin position="481"/>
        <end position="572"/>
    </location>
</feature>
<feature type="region of interest" description="Disordered" evidence="1">
    <location>
        <begin position="317"/>
        <end position="361"/>
    </location>
</feature>
<evidence type="ECO:0000256" key="1">
    <source>
        <dbReference type="SAM" id="MobiDB-lite"/>
    </source>
</evidence>
<dbReference type="EMBL" id="BPWL01000012">
    <property type="protein sequence ID" value="GJJ16071.1"/>
    <property type="molecule type" value="Genomic_DNA"/>
</dbReference>
<feature type="signal peptide" evidence="2">
    <location>
        <begin position="1"/>
        <end position="17"/>
    </location>
</feature>
<organism evidence="3 4">
    <name type="scientific">Clathrus columnatus</name>
    <dbReference type="NCBI Taxonomy" id="1419009"/>
    <lineage>
        <taxon>Eukaryota</taxon>
        <taxon>Fungi</taxon>
        <taxon>Dikarya</taxon>
        <taxon>Basidiomycota</taxon>
        <taxon>Agaricomycotina</taxon>
        <taxon>Agaricomycetes</taxon>
        <taxon>Phallomycetidae</taxon>
        <taxon>Phallales</taxon>
        <taxon>Clathraceae</taxon>
        <taxon>Clathrus</taxon>
    </lineage>
</organism>
<gene>
    <name evidence="3" type="ORF">Clacol_010350</name>
</gene>
<feature type="chain" id="PRO_5043528762" evidence="2">
    <location>
        <begin position="18"/>
        <end position="678"/>
    </location>
</feature>
<comment type="caution">
    <text evidence="3">The sequence shown here is derived from an EMBL/GenBank/DDBJ whole genome shotgun (WGS) entry which is preliminary data.</text>
</comment>
<feature type="compositionally biased region" description="Low complexity" evidence="1">
    <location>
        <begin position="500"/>
        <end position="563"/>
    </location>
</feature>
<dbReference type="AlphaFoldDB" id="A0AAV5AUT0"/>
<accession>A0AAV5AUT0</accession>
<evidence type="ECO:0000313" key="4">
    <source>
        <dbReference type="Proteomes" id="UP001050691"/>
    </source>
</evidence>
<keyword evidence="2" id="KW-0732">Signal</keyword>
<dbReference type="Proteomes" id="UP001050691">
    <property type="component" value="Unassembled WGS sequence"/>
</dbReference>
<proteinExistence type="predicted"/>
<sequence length="678" mass="67300">MKAVHILFSTLFVSVLSRPTLVSHKWEKRDVDPNLVPELGLQAGLNPTGTGDCDGIPGANGVPIKIPCSCPPNRTVFLQALNANVAAGHAIHNPGVKISFPTDNSTQSQQDRITAAAITLQNLNGPGQGCPIVSTTLTAQSQAIQAAANKASSTPSQPQPAPQSSSSSSSSATPAKPSAPLSAPAPSSTLAIDPALVPDLGLQSGLNPTGTGDCDGIPGSNGVPIKIPCQCPPNRTTLLNSLSANVAAGFAVNNPGVKVTFPTDNSTNSQLARITALAITIQNLNGPGKGCPIASTTLTAQANAIQAAAAASSASAAASSTSSTSPSTPVVVKSSSSSVASPTSVVPQSAPTSSSSSNSNLAIDPALVPDLGLQSGLNPTGTGDCDGIPGSNGVPIKIPCQCPPDRTTLLNALSANVAAGHAVNNSGVAISFPTDNSTQSQLNRITAVVITLQNLNGPGKGCPLVSTTLAAQAQAIQNAASASSSLTQPSSTPVVPRAKTTTSSSAASTPTPTSGSTDLASAPASGTSSSSSQSVNNGNAAPSSSSSTSSNDSDIIDPNSIPDLGGVAGVNPTGTGECDGVVKQSNGQPIKVPCSCPPDRDTFIAALNANVAAGHATNNPPVPVFYPVGNSTNAQFDRLEAAIITLQNMNGPGQGCPVASTTLGQQQVALLNEINNSR</sequence>
<feature type="compositionally biased region" description="Low complexity" evidence="1">
    <location>
        <begin position="150"/>
        <end position="190"/>
    </location>
</feature>
<evidence type="ECO:0000313" key="3">
    <source>
        <dbReference type="EMBL" id="GJJ16071.1"/>
    </source>
</evidence>
<feature type="compositionally biased region" description="Low complexity" evidence="1">
    <location>
        <begin position="317"/>
        <end position="360"/>
    </location>
</feature>
<keyword evidence="4" id="KW-1185">Reference proteome</keyword>
<reference evidence="3" key="1">
    <citation type="submission" date="2021-10" db="EMBL/GenBank/DDBJ databases">
        <title>De novo Genome Assembly of Clathrus columnatus (Basidiomycota, Fungi) Using Illumina and Nanopore Sequence Data.</title>
        <authorList>
            <person name="Ogiso-Tanaka E."/>
            <person name="Itagaki H."/>
            <person name="Hosoya T."/>
            <person name="Hosaka K."/>
        </authorList>
    </citation>
    <scope>NUCLEOTIDE SEQUENCE</scope>
    <source>
        <strain evidence="3">MO-923</strain>
    </source>
</reference>
<protein>
    <submittedName>
        <fullName evidence="3">Uncharacterized protein</fullName>
    </submittedName>
</protein>
<feature type="region of interest" description="Disordered" evidence="1">
    <location>
        <begin position="146"/>
        <end position="190"/>
    </location>
</feature>